<dbReference type="GO" id="GO:0016747">
    <property type="term" value="F:acyltransferase activity, transferring groups other than amino-acyl groups"/>
    <property type="evidence" value="ECO:0007669"/>
    <property type="project" value="InterPro"/>
</dbReference>
<dbReference type="InterPro" id="IPR000182">
    <property type="entry name" value="GNAT_dom"/>
</dbReference>
<proteinExistence type="predicted"/>
<feature type="domain" description="N-acetyltransferase" evidence="1">
    <location>
        <begin position="9"/>
        <end position="172"/>
    </location>
</feature>
<dbReference type="InterPro" id="IPR016181">
    <property type="entry name" value="Acyl_CoA_acyltransferase"/>
</dbReference>
<organism evidence="2 3">
    <name type="scientific">Aquimarina aggregata</name>
    <dbReference type="NCBI Taxonomy" id="1642818"/>
    <lineage>
        <taxon>Bacteria</taxon>
        <taxon>Pseudomonadati</taxon>
        <taxon>Bacteroidota</taxon>
        <taxon>Flavobacteriia</taxon>
        <taxon>Flavobacteriales</taxon>
        <taxon>Flavobacteriaceae</taxon>
        <taxon>Aquimarina</taxon>
    </lineage>
</organism>
<dbReference type="AlphaFoldDB" id="A0A162CW43"/>
<dbReference type="PROSITE" id="PS51186">
    <property type="entry name" value="GNAT"/>
    <property type="match status" value="1"/>
</dbReference>
<dbReference type="OrthoDB" id="7205533at2"/>
<evidence type="ECO:0000313" key="3">
    <source>
        <dbReference type="Proteomes" id="UP000076715"/>
    </source>
</evidence>
<dbReference type="STRING" id="1642818.AWE51_00460"/>
<evidence type="ECO:0000313" key="2">
    <source>
        <dbReference type="EMBL" id="KZS41949.1"/>
    </source>
</evidence>
<dbReference type="SUPFAM" id="SSF55729">
    <property type="entry name" value="Acyl-CoA N-acyltransferases (Nat)"/>
    <property type="match status" value="1"/>
</dbReference>
<dbReference type="Gene3D" id="3.40.630.30">
    <property type="match status" value="1"/>
</dbReference>
<sequence>MKLKKAVLQDILTLQKVCKESYTQVFADHWTENGLTLYLKREFGDKRLSAELIDSSIAYYFIIVENENIGFLKINYKSSYKLSELNNCELEKIYVLPKFSGKGIGKKVMIELIGLIKKKQKKVLFLCVIDTNINAISFYKKIGFKFHSKTRLEIAHFKDELRGMHRMSLKLT</sequence>
<evidence type="ECO:0000259" key="1">
    <source>
        <dbReference type="PROSITE" id="PS51186"/>
    </source>
</evidence>
<accession>A0A162CW43</accession>
<reference evidence="2 3" key="1">
    <citation type="submission" date="2016-01" db="EMBL/GenBank/DDBJ databases">
        <title>The draft genome sequence of Aquimarina sp. RZW4-3-2.</title>
        <authorList>
            <person name="Wang Y."/>
        </authorList>
    </citation>
    <scope>NUCLEOTIDE SEQUENCE [LARGE SCALE GENOMIC DNA]</scope>
    <source>
        <strain evidence="2 3">RZW4-3-2</strain>
    </source>
</reference>
<dbReference type="Proteomes" id="UP000076715">
    <property type="component" value="Unassembled WGS sequence"/>
</dbReference>
<gene>
    <name evidence="2" type="ORF">AWE51_00460</name>
</gene>
<dbReference type="EMBL" id="LQRT01000002">
    <property type="protein sequence ID" value="KZS41949.1"/>
    <property type="molecule type" value="Genomic_DNA"/>
</dbReference>
<dbReference type="CDD" id="cd04301">
    <property type="entry name" value="NAT_SF"/>
    <property type="match status" value="1"/>
</dbReference>
<dbReference type="RefSeq" id="WP_066308830.1">
    <property type="nucleotide sequence ID" value="NZ_LQRT01000002.1"/>
</dbReference>
<keyword evidence="3" id="KW-1185">Reference proteome</keyword>
<protein>
    <recommendedName>
        <fullName evidence="1">N-acetyltransferase domain-containing protein</fullName>
    </recommendedName>
</protein>
<name>A0A162CW43_9FLAO</name>
<comment type="caution">
    <text evidence="2">The sequence shown here is derived from an EMBL/GenBank/DDBJ whole genome shotgun (WGS) entry which is preliminary data.</text>
</comment>
<dbReference type="Pfam" id="PF00583">
    <property type="entry name" value="Acetyltransf_1"/>
    <property type="match status" value="1"/>
</dbReference>